<dbReference type="EC" id="6.1.1.4" evidence="9"/>
<name>A0A5C6QPG2_9GAMM</name>
<evidence type="ECO:0000259" key="13">
    <source>
        <dbReference type="Pfam" id="PF09334"/>
    </source>
</evidence>
<dbReference type="FunFam" id="3.40.50.620:FF:000003">
    <property type="entry name" value="Leucine--tRNA ligase"/>
    <property type="match status" value="1"/>
</dbReference>
<keyword evidence="6 9" id="KW-0648">Protein biosynthesis</keyword>
<evidence type="ECO:0000256" key="6">
    <source>
        <dbReference type="ARBA" id="ARBA00022917"/>
    </source>
</evidence>
<comment type="caution">
    <text evidence="16">The sequence shown here is derived from an EMBL/GenBank/DDBJ whole genome shotgun (WGS) entry which is preliminary data.</text>
</comment>
<dbReference type="PRINTS" id="PR00985">
    <property type="entry name" value="TRNASYNTHLEU"/>
</dbReference>
<evidence type="ECO:0000256" key="5">
    <source>
        <dbReference type="ARBA" id="ARBA00022840"/>
    </source>
</evidence>
<feature type="domain" description="Aminoacyl-tRNA synthetase class Ia" evidence="11">
    <location>
        <begin position="617"/>
        <end position="657"/>
    </location>
</feature>
<dbReference type="CDD" id="cd00812">
    <property type="entry name" value="LeuRS_core"/>
    <property type="match status" value="1"/>
</dbReference>
<feature type="short sequence motif" description="'HIGH' region" evidence="9">
    <location>
        <begin position="42"/>
        <end position="52"/>
    </location>
</feature>
<evidence type="ECO:0000256" key="9">
    <source>
        <dbReference type="HAMAP-Rule" id="MF_00049"/>
    </source>
</evidence>
<dbReference type="InterPro" id="IPR002302">
    <property type="entry name" value="Leu-tRNA-ligase"/>
</dbReference>
<evidence type="ECO:0000259" key="12">
    <source>
        <dbReference type="Pfam" id="PF08264"/>
    </source>
</evidence>
<dbReference type="GO" id="GO:0005524">
    <property type="term" value="F:ATP binding"/>
    <property type="evidence" value="ECO:0007669"/>
    <property type="project" value="UniProtKB-UniRule"/>
</dbReference>
<dbReference type="EMBL" id="VOLQ01000004">
    <property type="protein sequence ID" value="TWX70538.1"/>
    <property type="molecule type" value="Genomic_DNA"/>
</dbReference>
<dbReference type="EMBL" id="VOLR01000004">
    <property type="protein sequence ID" value="TWX62136.1"/>
    <property type="molecule type" value="Genomic_DNA"/>
</dbReference>
<feature type="domain" description="Leucyl-tRNA synthetase editing" evidence="14">
    <location>
        <begin position="221"/>
        <end position="401"/>
    </location>
</feature>
<proteinExistence type="inferred from homology"/>
<dbReference type="Gene3D" id="3.40.50.620">
    <property type="entry name" value="HUPs"/>
    <property type="match status" value="2"/>
</dbReference>
<evidence type="ECO:0000256" key="3">
    <source>
        <dbReference type="ARBA" id="ARBA00022598"/>
    </source>
</evidence>
<dbReference type="InterPro" id="IPR009080">
    <property type="entry name" value="tRNAsynth_Ia_anticodon-bd"/>
</dbReference>
<keyword evidence="17" id="KW-1185">Reference proteome</keyword>
<dbReference type="AlphaFoldDB" id="A0A5C6QPG2"/>
<feature type="domain" description="Methionyl/Valyl/Leucyl/Isoleucyl-tRNA synthetase anticodon-binding" evidence="12">
    <location>
        <begin position="702"/>
        <end position="831"/>
    </location>
</feature>
<dbReference type="FunFam" id="1.10.730.10:FF:000011">
    <property type="entry name" value="Leucine--tRNA ligase chloroplastic/mitochondrial"/>
    <property type="match status" value="1"/>
</dbReference>
<evidence type="ECO:0000256" key="4">
    <source>
        <dbReference type="ARBA" id="ARBA00022741"/>
    </source>
</evidence>
<dbReference type="FunFam" id="3.10.20.590:FF:000001">
    <property type="entry name" value="Leucine--tRNA ligase"/>
    <property type="match status" value="1"/>
</dbReference>
<evidence type="ECO:0000256" key="2">
    <source>
        <dbReference type="ARBA" id="ARBA00022490"/>
    </source>
</evidence>
<dbReference type="SUPFAM" id="SSF52374">
    <property type="entry name" value="Nucleotidylyl transferase"/>
    <property type="match status" value="1"/>
</dbReference>
<evidence type="ECO:0000313" key="16">
    <source>
        <dbReference type="EMBL" id="TWX70538.1"/>
    </source>
</evidence>
<dbReference type="Pfam" id="PF13603">
    <property type="entry name" value="tRNA-synt_1_2"/>
    <property type="match status" value="1"/>
</dbReference>
<evidence type="ECO:0000313" key="15">
    <source>
        <dbReference type="EMBL" id="TWX62136.1"/>
    </source>
</evidence>
<dbReference type="Gene3D" id="1.10.730.10">
    <property type="entry name" value="Isoleucyl-tRNA Synthetase, Domain 1"/>
    <property type="match status" value="1"/>
</dbReference>
<feature type="domain" description="Aminoacyl-tRNA synthetase class Ia" evidence="11">
    <location>
        <begin position="415"/>
        <end position="570"/>
    </location>
</feature>
<keyword evidence="2 9" id="KW-0963">Cytoplasm</keyword>
<dbReference type="Gene3D" id="2.20.28.290">
    <property type="match status" value="1"/>
</dbReference>
<dbReference type="RefSeq" id="WP_146798239.1">
    <property type="nucleotide sequence ID" value="NZ_VOLP01000005.1"/>
</dbReference>
<evidence type="ECO:0000256" key="7">
    <source>
        <dbReference type="ARBA" id="ARBA00023146"/>
    </source>
</evidence>
<feature type="domain" description="Methionyl/Leucyl tRNA synthetase" evidence="13">
    <location>
        <begin position="39"/>
        <end position="171"/>
    </location>
</feature>
<evidence type="ECO:0000256" key="10">
    <source>
        <dbReference type="RuleBase" id="RU363035"/>
    </source>
</evidence>
<dbReference type="SUPFAM" id="SSF50677">
    <property type="entry name" value="ValRS/IleRS/LeuRS editing domain"/>
    <property type="match status" value="1"/>
</dbReference>
<keyword evidence="7 9" id="KW-0030">Aminoacyl-tRNA synthetase</keyword>
<accession>A0A5C6QPG2</accession>
<evidence type="ECO:0000259" key="14">
    <source>
        <dbReference type="Pfam" id="PF13603"/>
    </source>
</evidence>
<dbReference type="PANTHER" id="PTHR43740:SF2">
    <property type="entry name" value="LEUCINE--TRNA LIGASE, MITOCHONDRIAL"/>
    <property type="match status" value="1"/>
</dbReference>
<feature type="binding site" evidence="9">
    <location>
        <position position="621"/>
    </location>
    <ligand>
        <name>ATP</name>
        <dbReference type="ChEBI" id="CHEBI:30616"/>
    </ligand>
</feature>
<dbReference type="GO" id="GO:0004823">
    <property type="term" value="F:leucine-tRNA ligase activity"/>
    <property type="evidence" value="ECO:0007669"/>
    <property type="project" value="UniProtKB-UniRule"/>
</dbReference>
<dbReference type="Pfam" id="PF08264">
    <property type="entry name" value="Anticodon_1"/>
    <property type="match status" value="1"/>
</dbReference>
<dbReference type="Gene3D" id="3.10.20.590">
    <property type="match status" value="1"/>
</dbReference>
<dbReference type="FunFam" id="2.20.28.290:FF:000001">
    <property type="entry name" value="Leucine--tRNA ligase"/>
    <property type="match status" value="1"/>
</dbReference>
<dbReference type="Proteomes" id="UP000321525">
    <property type="component" value="Unassembled WGS sequence"/>
</dbReference>
<keyword evidence="3 9" id="KW-0436">Ligase</keyword>
<dbReference type="InterPro" id="IPR001412">
    <property type="entry name" value="aa-tRNA-synth_I_CS"/>
</dbReference>
<organism evidence="16 18">
    <name type="scientific">Colwellia hornerae</name>
    <dbReference type="NCBI Taxonomy" id="89402"/>
    <lineage>
        <taxon>Bacteria</taxon>
        <taxon>Pseudomonadati</taxon>
        <taxon>Pseudomonadota</taxon>
        <taxon>Gammaproteobacteria</taxon>
        <taxon>Alteromonadales</taxon>
        <taxon>Colwelliaceae</taxon>
        <taxon>Colwellia</taxon>
    </lineage>
</organism>
<dbReference type="InterPro" id="IPR009008">
    <property type="entry name" value="Val/Leu/Ile-tRNA-synth_edit"/>
</dbReference>
<sequence>MESIYNPQAIEAQVQKFWTDNNTFKAEEKPGQEKYYCLAMFPYPSGRLHMGHVRNYSLGDVISRYQRLQGKNVMQPMGWDAFGLPAENAAIKNKTAPAKWTYENIDYMRNQLQSLGFAYDWSRELATCKKDYYKWEQWFFTQLYEKGLVYKKNATVNWDPVDQTVLANEQVIDGRGWRSGAPVERKEIPQWFIKITDYAEELLTDLDQLTEWPEQVKTMQRNWIGRSEGIEMTFKVADSNESFDIYTTRPDTLMGVTYVALAAQHPLALAAAKNNPTLSDFITECKTNKSTEADMATMEKKGADTGLKAIHPLTGNIVPVWAANFVLMDYGSGAVMSVPGHDQRDFEFATKYGLDITQVIAGSEDDDFSKAAITEKGLLINSGEYDGLDFAAAFKAISERLISENKGSVKVNYRLRDWGVSRQRYWGTPIPMMHLANGESVAVPLDQLPVELPEDVIMNGVTSPIKDNPEWAKTTYNGEEAFRETDTFDTFMESSWYYARYCSPNDDTQMIDPAKANYWLPVDQYIGGIEHAILHLLYARFFHKLLRDAGLVNCDEPFKKLLCQGMVLADTYYREAENGGQDWISPTDVDVERDDKGQVTAAVSKLDGKPVISAGMSKMSKSKNNGIDPQEVISKYGADTVRLFIMFTSPPEQTLEWSDSGVEGAHRFLKRVWKLAFDFSEQVKEHGEVPLLSTLTLNAAQKTLRRELHKTIAKVSDDIGRRNTFNTAIASIMELMNHLSKASLISVEDRAVMQEAVRAVIIMLTPITPHMCHEIWKTLGDANNNNASIEEASWPIVDDSALVEDEKLIIVQVNGKVRAKITVSANANKEEVEALGLSDETVVRFIDDKTIRKVIYIPGKLLNIVAN</sequence>
<comment type="similarity">
    <text evidence="1 9 10">Belongs to the class-I aminoacyl-tRNA synthetase family.</text>
</comment>
<evidence type="ECO:0000313" key="17">
    <source>
        <dbReference type="Proteomes" id="UP000321525"/>
    </source>
</evidence>
<dbReference type="NCBIfam" id="TIGR00396">
    <property type="entry name" value="leuS_bact"/>
    <property type="match status" value="1"/>
</dbReference>
<dbReference type="CDD" id="cd07958">
    <property type="entry name" value="Anticodon_Ia_Leu_BEm"/>
    <property type="match status" value="1"/>
</dbReference>
<dbReference type="InterPro" id="IPR025709">
    <property type="entry name" value="Leu_tRNA-synth_edit"/>
</dbReference>
<feature type="short sequence motif" description="'KMSKS' region" evidence="9">
    <location>
        <begin position="618"/>
        <end position="622"/>
    </location>
</feature>
<dbReference type="SUPFAM" id="SSF47323">
    <property type="entry name" value="Anticodon-binding domain of a subclass of class I aminoacyl-tRNA synthetases"/>
    <property type="match status" value="1"/>
</dbReference>
<dbReference type="GO" id="GO:0006429">
    <property type="term" value="P:leucyl-tRNA aminoacylation"/>
    <property type="evidence" value="ECO:0007669"/>
    <property type="project" value="UniProtKB-UniRule"/>
</dbReference>
<comment type="catalytic activity">
    <reaction evidence="8 9">
        <text>tRNA(Leu) + L-leucine + ATP = L-leucyl-tRNA(Leu) + AMP + diphosphate</text>
        <dbReference type="Rhea" id="RHEA:11688"/>
        <dbReference type="Rhea" id="RHEA-COMP:9613"/>
        <dbReference type="Rhea" id="RHEA-COMP:9622"/>
        <dbReference type="ChEBI" id="CHEBI:30616"/>
        <dbReference type="ChEBI" id="CHEBI:33019"/>
        <dbReference type="ChEBI" id="CHEBI:57427"/>
        <dbReference type="ChEBI" id="CHEBI:78442"/>
        <dbReference type="ChEBI" id="CHEBI:78494"/>
        <dbReference type="ChEBI" id="CHEBI:456215"/>
        <dbReference type="EC" id="6.1.1.4"/>
    </reaction>
</comment>
<dbReference type="InterPro" id="IPR015413">
    <property type="entry name" value="Methionyl/Leucyl_tRNA_Synth"/>
</dbReference>
<keyword evidence="5 9" id="KW-0067">ATP-binding</keyword>
<keyword evidence="4 9" id="KW-0547">Nucleotide-binding</keyword>
<dbReference type="InterPro" id="IPR013155">
    <property type="entry name" value="M/V/L/I-tRNA-synth_anticd-bd"/>
</dbReference>
<gene>
    <name evidence="9 16" type="primary">leuS</name>
    <name evidence="15" type="ORF">ESZ26_03970</name>
    <name evidence="16" type="ORF">ESZ27_03225</name>
</gene>
<reference evidence="16 18" key="1">
    <citation type="submission" date="2019-07" db="EMBL/GenBank/DDBJ databases">
        <title>Genomes of sea-ice associated Colwellia species.</title>
        <authorList>
            <person name="Bowman J.P."/>
        </authorList>
    </citation>
    <scope>NUCLEOTIDE SEQUENCE [LARGE SCALE GENOMIC DNA]</scope>
    <source>
        <strain evidence="15 17">ACAM 607</strain>
        <strain evidence="16 18">IC036</strain>
    </source>
</reference>
<dbReference type="FunFam" id="3.90.740.10:FF:000012">
    <property type="entry name" value="Leucine--tRNA ligase"/>
    <property type="match status" value="1"/>
</dbReference>
<dbReference type="GO" id="GO:0002161">
    <property type="term" value="F:aminoacyl-tRNA deacylase activity"/>
    <property type="evidence" value="ECO:0007669"/>
    <property type="project" value="InterPro"/>
</dbReference>
<dbReference type="Proteomes" id="UP000321917">
    <property type="component" value="Unassembled WGS sequence"/>
</dbReference>
<dbReference type="FunFam" id="3.40.50.620:FF:000124">
    <property type="entry name" value="Leucine--tRNA ligase"/>
    <property type="match status" value="1"/>
</dbReference>
<dbReference type="HAMAP" id="MF_00049_B">
    <property type="entry name" value="Leu_tRNA_synth_B"/>
    <property type="match status" value="1"/>
</dbReference>
<evidence type="ECO:0000256" key="8">
    <source>
        <dbReference type="ARBA" id="ARBA00047469"/>
    </source>
</evidence>
<dbReference type="PROSITE" id="PS00178">
    <property type="entry name" value="AA_TRNA_LIGASE_I"/>
    <property type="match status" value="1"/>
</dbReference>
<dbReference type="InterPro" id="IPR002300">
    <property type="entry name" value="aa-tRNA-synth_Ia"/>
</dbReference>
<dbReference type="Pfam" id="PF09334">
    <property type="entry name" value="tRNA-synt_1g"/>
    <property type="match status" value="1"/>
</dbReference>
<dbReference type="GO" id="GO:0005829">
    <property type="term" value="C:cytosol"/>
    <property type="evidence" value="ECO:0007669"/>
    <property type="project" value="TreeGrafter"/>
</dbReference>
<dbReference type="InterPro" id="IPR014729">
    <property type="entry name" value="Rossmann-like_a/b/a_fold"/>
</dbReference>
<protein>
    <recommendedName>
        <fullName evidence="9">Leucine--tRNA ligase</fullName>
        <ecNumber evidence="9">6.1.1.4</ecNumber>
    </recommendedName>
    <alternativeName>
        <fullName evidence="9">Leucyl-tRNA synthetase</fullName>
        <shortName evidence="9">LeuRS</shortName>
    </alternativeName>
</protein>
<evidence type="ECO:0000259" key="11">
    <source>
        <dbReference type="Pfam" id="PF00133"/>
    </source>
</evidence>
<comment type="subcellular location">
    <subcellularLocation>
        <location evidence="9">Cytoplasm</location>
    </subcellularLocation>
</comment>
<dbReference type="PANTHER" id="PTHR43740">
    <property type="entry name" value="LEUCYL-TRNA SYNTHETASE"/>
    <property type="match status" value="1"/>
</dbReference>
<evidence type="ECO:0000256" key="1">
    <source>
        <dbReference type="ARBA" id="ARBA00005594"/>
    </source>
</evidence>
<dbReference type="Pfam" id="PF00133">
    <property type="entry name" value="tRNA-synt_1"/>
    <property type="match status" value="2"/>
</dbReference>
<evidence type="ECO:0000313" key="18">
    <source>
        <dbReference type="Proteomes" id="UP000321917"/>
    </source>
</evidence>
<dbReference type="OrthoDB" id="9810365at2"/>